<proteinExistence type="predicted"/>
<evidence type="ECO:0000313" key="2">
    <source>
        <dbReference type="EMBL" id="KKT37126.1"/>
    </source>
</evidence>
<dbReference type="InterPro" id="IPR003795">
    <property type="entry name" value="DUF192"/>
</dbReference>
<evidence type="ECO:0000313" key="3">
    <source>
        <dbReference type="Proteomes" id="UP000033815"/>
    </source>
</evidence>
<evidence type="ECO:0008006" key="4">
    <source>
        <dbReference type="Google" id="ProtNLM"/>
    </source>
</evidence>
<keyword evidence="1" id="KW-0812">Transmembrane</keyword>
<keyword evidence="1" id="KW-1133">Transmembrane helix</keyword>
<comment type="caution">
    <text evidence="2">The sequence shown here is derived from an EMBL/GenBank/DDBJ whole genome shotgun (WGS) entry which is preliminary data.</text>
</comment>
<dbReference type="AlphaFoldDB" id="A0A837I8F9"/>
<accession>A0A837I8F9</accession>
<dbReference type="PANTHER" id="PTHR37953:SF1">
    <property type="entry name" value="UPF0127 PROTEIN MJ1496"/>
    <property type="match status" value="1"/>
</dbReference>
<evidence type="ECO:0000256" key="1">
    <source>
        <dbReference type="SAM" id="Phobius"/>
    </source>
</evidence>
<reference evidence="2 3" key="1">
    <citation type="journal article" date="2015" name="Nature">
        <title>rRNA introns, odd ribosomes, and small enigmatic genomes across a large radiation of phyla.</title>
        <authorList>
            <person name="Brown C.T."/>
            <person name="Hug L.A."/>
            <person name="Thomas B.C."/>
            <person name="Sharon I."/>
            <person name="Castelle C.J."/>
            <person name="Singh A."/>
            <person name="Wilkins M.J."/>
            <person name="Williams K.H."/>
            <person name="Banfield J.F."/>
        </authorList>
    </citation>
    <scope>NUCLEOTIDE SEQUENCE [LARGE SCALE GENOMIC DNA]</scope>
</reference>
<feature type="transmembrane region" description="Helical" evidence="1">
    <location>
        <begin position="6"/>
        <end position="31"/>
    </location>
</feature>
<keyword evidence="1" id="KW-0472">Membrane</keyword>
<dbReference type="Gene3D" id="2.60.120.1140">
    <property type="entry name" value="Protein of unknown function DUF192"/>
    <property type="match status" value="1"/>
</dbReference>
<dbReference type="Proteomes" id="UP000033815">
    <property type="component" value="Unassembled WGS sequence"/>
</dbReference>
<dbReference type="EMBL" id="LCHP01000002">
    <property type="protein sequence ID" value="KKT37126.1"/>
    <property type="molecule type" value="Genomic_DNA"/>
</dbReference>
<protein>
    <recommendedName>
        <fullName evidence="4">DUF192 domain-containing protein</fullName>
    </recommendedName>
</protein>
<dbReference type="Pfam" id="PF02643">
    <property type="entry name" value="DUF192"/>
    <property type="match status" value="1"/>
</dbReference>
<gene>
    <name evidence="2" type="ORF">UW25_C0002G0072</name>
</gene>
<sequence length="156" mass="17609">MTQTTLIGKLLLGTLYTSIAVAILVTAMLVIPKGSLKEARVSLAGVEIMVTIADTPELREKGLSFHNPLLKNEGMLFVFPDAGLYGFWMKDMLFPIDIIWLDEKMRIVDVWENATPESYPKVYMPRSESKYVLEVNAGFYRKHALKSGDVVELRLQ</sequence>
<dbReference type="InterPro" id="IPR038695">
    <property type="entry name" value="Saro_0823-like_sf"/>
</dbReference>
<name>A0A837I8F9_9BACT</name>
<dbReference type="PANTHER" id="PTHR37953">
    <property type="entry name" value="UPF0127 PROTEIN MJ1496"/>
    <property type="match status" value="1"/>
</dbReference>
<organism evidence="2 3">
    <name type="scientific">Candidatus Nomurabacteria bacterium GW2011_GWB1_44_12</name>
    <dbReference type="NCBI Taxonomy" id="1618748"/>
    <lineage>
        <taxon>Bacteria</taxon>
        <taxon>Candidatus Nomuraibacteriota</taxon>
    </lineage>
</organism>